<dbReference type="AlphaFoldDB" id="A0AA36HLJ8"/>
<reference evidence="2" key="1">
    <citation type="submission" date="2023-08" db="EMBL/GenBank/DDBJ databases">
        <authorList>
            <person name="Chen Y."/>
            <person name="Shah S."/>
            <person name="Dougan E. K."/>
            <person name="Thang M."/>
            <person name="Chan C."/>
        </authorList>
    </citation>
    <scope>NUCLEOTIDE SEQUENCE</scope>
</reference>
<dbReference type="EMBL" id="CAUJNA010000075">
    <property type="protein sequence ID" value="CAJ1371405.1"/>
    <property type="molecule type" value="Genomic_DNA"/>
</dbReference>
<sequence length="617" mass="69479">MALDSKASFQLRAKEIGISEEHITALDGHGKSTFAAYAYCTTFQPGQADDRPLLTFVEQVIGVAPTAGEAAAFRRLFFESHALSIQDLKSRLERSESSEARTVPLPEKMERIKQLKTRLTGVSFTPQVEPSHALIDKACQQFDDGCVSYIPLHKCTSRQDETLHSKQVDGLHMQSDGTVRLSKRSRTDDVSLHGEHNIRQAFARRSTLDRWTQRLMEKMNEPALPGYKPISFDQVLNADRALWVKVADATRSNLVGDPLATKPFDAAFERLSDHPEILCYIAPMPGSFQRPQHDSSTSDCDKSHAHASWQPYMSEEGIIFPTKEEAAYPDTLCTRAAECVALKAQQRKLNLDVPVKLKQLLRWSLGEQNFRHRPLVPEFSSFLHSTEQLFRDDLRLLASPHNRGPQLEANMEAPGQPAGSIETTEFDQPCKRTRATYKYGVWHNPDFFFVEKAENVEHPANSKSMLNEATIEAISTEVTMDPVELAKLRLRAILRIRELEKDFRLREHELKSTMELEVLDKSIMALLDILGREFAANGDKAMPFCECFDALGARYVLTRIGQGTLELGNKAGRVEKLCSLLDIVASERKLSNHQASELQGLLNFASGFYLTKVLHEV</sequence>
<evidence type="ECO:0000313" key="3">
    <source>
        <dbReference type="Proteomes" id="UP001178507"/>
    </source>
</evidence>
<feature type="region of interest" description="Disordered" evidence="1">
    <location>
        <begin position="401"/>
        <end position="425"/>
    </location>
</feature>
<accession>A0AA36HLJ8</accession>
<proteinExistence type="predicted"/>
<gene>
    <name evidence="2" type="ORF">EVOR1521_LOCUS1715</name>
</gene>
<dbReference type="Proteomes" id="UP001178507">
    <property type="component" value="Unassembled WGS sequence"/>
</dbReference>
<organism evidence="2 3">
    <name type="scientific">Effrenium voratum</name>
    <dbReference type="NCBI Taxonomy" id="2562239"/>
    <lineage>
        <taxon>Eukaryota</taxon>
        <taxon>Sar</taxon>
        <taxon>Alveolata</taxon>
        <taxon>Dinophyceae</taxon>
        <taxon>Suessiales</taxon>
        <taxon>Symbiodiniaceae</taxon>
        <taxon>Effrenium</taxon>
    </lineage>
</organism>
<evidence type="ECO:0000313" key="2">
    <source>
        <dbReference type="EMBL" id="CAJ1371405.1"/>
    </source>
</evidence>
<keyword evidence="3" id="KW-1185">Reference proteome</keyword>
<evidence type="ECO:0000256" key="1">
    <source>
        <dbReference type="SAM" id="MobiDB-lite"/>
    </source>
</evidence>
<name>A0AA36HLJ8_9DINO</name>
<comment type="caution">
    <text evidence="2">The sequence shown here is derived from an EMBL/GenBank/DDBJ whole genome shotgun (WGS) entry which is preliminary data.</text>
</comment>
<protein>
    <submittedName>
        <fullName evidence="2">Uncharacterized protein</fullName>
    </submittedName>
</protein>